<dbReference type="Proteomes" id="UP000286746">
    <property type="component" value="Unassembled WGS sequence"/>
</dbReference>
<organism evidence="2 4">
    <name type="scientific">Streptomyces paromomycinus</name>
    <name type="common">Streptomyces rimosus subsp. paromomycinus</name>
    <dbReference type="NCBI Taxonomy" id="92743"/>
    <lineage>
        <taxon>Bacteria</taxon>
        <taxon>Bacillati</taxon>
        <taxon>Actinomycetota</taxon>
        <taxon>Actinomycetes</taxon>
        <taxon>Kitasatosporales</taxon>
        <taxon>Streptomycetaceae</taxon>
        <taxon>Streptomyces</taxon>
    </lineage>
</organism>
<name>A0A401VV34_STREY</name>
<accession>A0A401VV34</accession>
<reference evidence="2 4" key="1">
    <citation type="submission" date="2018-11" db="EMBL/GenBank/DDBJ databases">
        <title>Whole genome sequence of Streptomyces paromomycinus NBRC 15454(T).</title>
        <authorList>
            <person name="Komaki H."/>
            <person name="Tamura T."/>
        </authorList>
    </citation>
    <scope>NUCLEOTIDE SEQUENCE [LARGE SCALE GENOMIC DNA]</scope>
    <source>
        <strain evidence="2 4">NBRC 15454</strain>
    </source>
</reference>
<evidence type="ECO:0000313" key="4">
    <source>
        <dbReference type="Proteomes" id="UP000286746"/>
    </source>
</evidence>
<protein>
    <recommendedName>
        <fullName evidence="1">Tc1-like transposase DDE domain-containing protein</fullName>
    </recommendedName>
</protein>
<evidence type="ECO:0000313" key="2">
    <source>
        <dbReference type="EMBL" id="GCD40898.1"/>
    </source>
</evidence>
<evidence type="ECO:0000313" key="3">
    <source>
        <dbReference type="EMBL" id="GCD42340.1"/>
    </source>
</evidence>
<evidence type="ECO:0000259" key="1">
    <source>
        <dbReference type="Pfam" id="PF13358"/>
    </source>
</evidence>
<dbReference type="EMBL" id="BHZD01000001">
    <property type="protein sequence ID" value="GCD42340.1"/>
    <property type="molecule type" value="Genomic_DNA"/>
</dbReference>
<dbReference type="Gene3D" id="3.30.420.10">
    <property type="entry name" value="Ribonuclease H-like superfamily/Ribonuclease H"/>
    <property type="match status" value="1"/>
</dbReference>
<proteinExistence type="predicted"/>
<dbReference type="AlphaFoldDB" id="A0A401VV34"/>
<dbReference type="EMBL" id="BHZD01000001">
    <property type="protein sequence ID" value="GCD40898.1"/>
    <property type="molecule type" value="Genomic_DNA"/>
</dbReference>
<dbReference type="InterPro" id="IPR036397">
    <property type="entry name" value="RNaseH_sf"/>
</dbReference>
<keyword evidence="4" id="KW-1185">Reference proteome</keyword>
<dbReference type="InterPro" id="IPR038717">
    <property type="entry name" value="Tc1-like_DDE_dom"/>
</dbReference>
<dbReference type="GO" id="GO:0003676">
    <property type="term" value="F:nucleic acid binding"/>
    <property type="evidence" value="ECO:0007669"/>
    <property type="project" value="InterPro"/>
</dbReference>
<dbReference type="Pfam" id="PF13358">
    <property type="entry name" value="DDE_3"/>
    <property type="match status" value="1"/>
</dbReference>
<sequence length="166" mass="19240">MIRVRGRTQRRFSVAALACYKAGERSRLIFRPRLHGRHDSSARRSLAWTDYRDLLTAAHHQLGAPMVVIWDNLNVHKDARLRTFIDARDWITCYYLPPYAPDLNPVEGIWSLLRRNCQASTAFSDHDQLLAALRRGLRQLQYRSNLIDSCLAATRLALTTTRRQPQ</sequence>
<feature type="domain" description="Tc1-like transposase DDE" evidence="1">
    <location>
        <begin position="54"/>
        <end position="129"/>
    </location>
</feature>
<gene>
    <name evidence="2" type="ORF">GKJPGBOP_00551</name>
    <name evidence="3" type="ORF">GKJPGBOP_02000</name>
</gene>
<comment type="caution">
    <text evidence="2">The sequence shown here is derived from an EMBL/GenBank/DDBJ whole genome shotgun (WGS) entry which is preliminary data.</text>
</comment>